<keyword evidence="3" id="KW-0378">Hydrolase</keyword>
<dbReference type="GO" id="GO:0019213">
    <property type="term" value="F:deacetylase activity"/>
    <property type="evidence" value="ECO:0007669"/>
    <property type="project" value="TreeGrafter"/>
</dbReference>
<dbReference type="PANTHER" id="PTHR31609:SF1">
    <property type="entry name" value="CARBOHYDRATE DEACETYLASE"/>
    <property type="match status" value="1"/>
</dbReference>
<keyword evidence="4" id="KW-0460">Magnesium</keyword>
<evidence type="ECO:0000256" key="4">
    <source>
        <dbReference type="ARBA" id="ARBA00022842"/>
    </source>
</evidence>
<dbReference type="InterPro" id="IPR011330">
    <property type="entry name" value="Glyco_hydro/deAcase_b/a-brl"/>
</dbReference>
<dbReference type="GO" id="GO:0046872">
    <property type="term" value="F:metal ion binding"/>
    <property type="evidence" value="ECO:0007669"/>
    <property type="project" value="UniProtKB-KW"/>
</dbReference>
<evidence type="ECO:0000313" key="6">
    <source>
        <dbReference type="EMBL" id="OGM79953.1"/>
    </source>
</evidence>
<dbReference type="InterPro" id="IPR006879">
    <property type="entry name" value="YdjC-like"/>
</dbReference>
<gene>
    <name evidence="6" type="ORF">A2382_04675</name>
</gene>
<evidence type="ECO:0000256" key="3">
    <source>
        <dbReference type="ARBA" id="ARBA00022801"/>
    </source>
</evidence>
<evidence type="ECO:0000313" key="7">
    <source>
        <dbReference type="Proteomes" id="UP000178999"/>
    </source>
</evidence>
<dbReference type="AlphaFoldDB" id="A0A1F8CUE2"/>
<comment type="caution">
    <text evidence="6">The sequence shown here is derived from an EMBL/GenBank/DDBJ whole genome shotgun (WGS) entry which is preliminary data.</text>
</comment>
<comment type="cofactor">
    <cofactor evidence="1">
        <name>Mg(2+)</name>
        <dbReference type="ChEBI" id="CHEBI:18420"/>
    </cofactor>
</comment>
<dbReference type="Pfam" id="PF04794">
    <property type="entry name" value="YdjC"/>
    <property type="match status" value="1"/>
</dbReference>
<keyword evidence="5" id="KW-0119">Carbohydrate metabolism</keyword>
<dbReference type="STRING" id="1802538.A2382_04675"/>
<reference evidence="6 7" key="1">
    <citation type="journal article" date="2016" name="Nat. Commun.">
        <title>Thousands of microbial genomes shed light on interconnected biogeochemical processes in an aquifer system.</title>
        <authorList>
            <person name="Anantharaman K."/>
            <person name="Brown C.T."/>
            <person name="Hug L.A."/>
            <person name="Sharon I."/>
            <person name="Castelle C.J."/>
            <person name="Probst A.J."/>
            <person name="Thomas B.C."/>
            <person name="Singh A."/>
            <person name="Wilkins M.J."/>
            <person name="Karaoz U."/>
            <person name="Brodie E.L."/>
            <person name="Williams K.H."/>
            <person name="Hubbard S.S."/>
            <person name="Banfield J.F."/>
        </authorList>
    </citation>
    <scope>NUCLEOTIDE SEQUENCE [LARGE SCALE GENOMIC DNA]</scope>
</reference>
<protein>
    <recommendedName>
        <fullName evidence="8">ChbG/HpnK family deacetylase</fullName>
    </recommendedName>
</protein>
<evidence type="ECO:0000256" key="5">
    <source>
        <dbReference type="ARBA" id="ARBA00023277"/>
    </source>
</evidence>
<dbReference type="SUPFAM" id="SSF88713">
    <property type="entry name" value="Glycoside hydrolase/deacetylase"/>
    <property type="match status" value="1"/>
</dbReference>
<sequence length="299" mass="34564">MKKNLKVIFHCDDFGHNFGFTKTIAEIYRARGIVSSASITVNGTAYEYAKTIYRKEMKGLGLGLHINITDGKAMTVSLADSQGNYKRRFQHYFFEICVLGNRKLLSMIERDIEKQFVKALVTDRLPIDHVNGHDHIHLISGISEIVIKLARKYRVKNIRIPKEPYFLVGEWKHDLAPFLNKNLIKFMLLNFFAGRMIKIAKKAGFYASGCVYGVLHTDHMDSIVIRACLKDAIKKNMGLIEIISHPAVKDTQDKEYTSDFFRWYTTKKTRVIEKKALLSLELRDFINRHGVRLVSYRSR</sequence>
<dbReference type="EMBL" id="MGHY01000005">
    <property type="protein sequence ID" value="OGM79953.1"/>
    <property type="molecule type" value="Genomic_DNA"/>
</dbReference>
<name>A0A1F8CUE2_9BACT</name>
<evidence type="ECO:0000256" key="2">
    <source>
        <dbReference type="ARBA" id="ARBA00022723"/>
    </source>
</evidence>
<dbReference type="GO" id="GO:0016787">
    <property type="term" value="F:hydrolase activity"/>
    <property type="evidence" value="ECO:0007669"/>
    <property type="project" value="UniProtKB-KW"/>
</dbReference>
<dbReference type="Proteomes" id="UP000178999">
    <property type="component" value="Unassembled WGS sequence"/>
</dbReference>
<dbReference type="GO" id="GO:0005975">
    <property type="term" value="P:carbohydrate metabolic process"/>
    <property type="evidence" value="ECO:0007669"/>
    <property type="project" value="InterPro"/>
</dbReference>
<evidence type="ECO:0008006" key="8">
    <source>
        <dbReference type="Google" id="ProtNLM"/>
    </source>
</evidence>
<evidence type="ECO:0000256" key="1">
    <source>
        <dbReference type="ARBA" id="ARBA00001946"/>
    </source>
</evidence>
<keyword evidence="2" id="KW-0479">Metal-binding</keyword>
<accession>A0A1F8CUE2</accession>
<dbReference type="PANTHER" id="PTHR31609">
    <property type="entry name" value="YDJC DEACETYLASE FAMILY MEMBER"/>
    <property type="match status" value="1"/>
</dbReference>
<proteinExistence type="predicted"/>
<dbReference type="Gene3D" id="3.20.20.370">
    <property type="entry name" value="Glycoside hydrolase/deacetylase"/>
    <property type="match status" value="1"/>
</dbReference>
<organism evidence="6 7">
    <name type="scientific">Candidatus Woesebacteria bacterium RIFOXYB1_FULL_38_16</name>
    <dbReference type="NCBI Taxonomy" id="1802538"/>
    <lineage>
        <taxon>Bacteria</taxon>
        <taxon>Candidatus Woeseibacteriota</taxon>
    </lineage>
</organism>